<proteinExistence type="predicted"/>
<name>A0A645GXW0_9ZZZZ</name>
<feature type="region of interest" description="Disordered" evidence="1">
    <location>
        <begin position="1"/>
        <end position="24"/>
    </location>
</feature>
<protein>
    <submittedName>
        <fullName evidence="2">Uncharacterized protein</fullName>
    </submittedName>
</protein>
<reference evidence="2" key="1">
    <citation type="submission" date="2019-08" db="EMBL/GenBank/DDBJ databases">
        <authorList>
            <person name="Kucharzyk K."/>
            <person name="Murdoch R.W."/>
            <person name="Higgins S."/>
            <person name="Loffler F."/>
        </authorList>
    </citation>
    <scope>NUCLEOTIDE SEQUENCE</scope>
</reference>
<comment type="caution">
    <text evidence="2">The sequence shown here is derived from an EMBL/GenBank/DDBJ whole genome shotgun (WGS) entry which is preliminary data.</text>
</comment>
<dbReference type="EMBL" id="VSSQ01078781">
    <property type="protein sequence ID" value="MPN28473.1"/>
    <property type="molecule type" value="Genomic_DNA"/>
</dbReference>
<sequence length="182" mass="18360">MGLGKPQLPGQPRAEDGGAGGRAGAAVIARDQDDLRARLGHAGRHGSHAGLRHQLYGNAGRPVGVLQIIDQLSQILDGIDIVMRRGRDQGHAGGGMPGFCHPGVNLVAGQMSALAGLGTLGHFNLNVLRAHQVFAGDAEPAGGHLLDGRAAVEAVGAHAQALLGFSALAAVGLATQKVHGDG</sequence>
<dbReference type="AlphaFoldDB" id="A0A645GXW0"/>
<organism evidence="2">
    <name type="scientific">bioreactor metagenome</name>
    <dbReference type="NCBI Taxonomy" id="1076179"/>
    <lineage>
        <taxon>unclassified sequences</taxon>
        <taxon>metagenomes</taxon>
        <taxon>ecological metagenomes</taxon>
    </lineage>
</organism>
<gene>
    <name evidence="2" type="ORF">SDC9_175915</name>
</gene>
<evidence type="ECO:0000256" key="1">
    <source>
        <dbReference type="SAM" id="MobiDB-lite"/>
    </source>
</evidence>
<evidence type="ECO:0000313" key="2">
    <source>
        <dbReference type="EMBL" id="MPN28473.1"/>
    </source>
</evidence>
<accession>A0A645GXW0</accession>